<dbReference type="Gene3D" id="3.40.50.850">
    <property type="entry name" value="Isochorismatase-like"/>
    <property type="match status" value="1"/>
</dbReference>
<accession>A0ABS3YTF5</accession>
<dbReference type="GO" id="GO:0016787">
    <property type="term" value="F:hydrolase activity"/>
    <property type="evidence" value="ECO:0007669"/>
    <property type="project" value="UniProtKB-KW"/>
</dbReference>
<dbReference type="CDD" id="cd00431">
    <property type="entry name" value="cysteine_hydrolases"/>
    <property type="match status" value="1"/>
</dbReference>
<dbReference type="SUPFAM" id="SSF52499">
    <property type="entry name" value="Isochorismatase-like hydrolases"/>
    <property type="match status" value="1"/>
</dbReference>
<dbReference type="EMBL" id="JAGHKO010000001">
    <property type="protein sequence ID" value="MBO9200486.1"/>
    <property type="molecule type" value="Genomic_DNA"/>
</dbReference>
<proteinExistence type="predicted"/>
<evidence type="ECO:0000313" key="3">
    <source>
        <dbReference type="EMBL" id="MBO9200486.1"/>
    </source>
</evidence>
<evidence type="ECO:0000259" key="2">
    <source>
        <dbReference type="Pfam" id="PF00857"/>
    </source>
</evidence>
<dbReference type="PANTHER" id="PTHR43540">
    <property type="entry name" value="PEROXYUREIDOACRYLATE/UREIDOACRYLATE AMIDOHYDROLASE-RELATED"/>
    <property type="match status" value="1"/>
</dbReference>
<dbReference type="PANTHER" id="PTHR43540:SF16">
    <property type="entry name" value="ISOCHORISMATASE-LIKE DOMAIN-CONTAINING PROTEIN"/>
    <property type="match status" value="1"/>
</dbReference>
<protein>
    <submittedName>
        <fullName evidence="3">Cysteine hydrolase</fullName>
    </submittedName>
</protein>
<dbReference type="InterPro" id="IPR036380">
    <property type="entry name" value="Isochorismatase-like_sf"/>
</dbReference>
<organism evidence="3 4">
    <name type="scientific">Niastella soli</name>
    <dbReference type="NCBI Taxonomy" id="2821487"/>
    <lineage>
        <taxon>Bacteria</taxon>
        <taxon>Pseudomonadati</taxon>
        <taxon>Bacteroidota</taxon>
        <taxon>Chitinophagia</taxon>
        <taxon>Chitinophagales</taxon>
        <taxon>Chitinophagaceae</taxon>
        <taxon>Niastella</taxon>
    </lineage>
</organism>
<keyword evidence="1 3" id="KW-0378">Hydrolase</keyword>
<evidence type="ECO:0000313" key="4">
    <source>
        <dbReference type="Proteomes" id="UP000677244"/>
    </source>
</evidence>
<dbReference type="RefSeq" id="WP_209138527.1">
    <property type="nucleotide sequence ID" value="NZ_JAGHKO010000001.1"/>
</dbReference>
<keyword evidence="4" id="KW-1185">Reference proteome</keyword>
<feature type="domain" description="Isochorismatase-like" evidence="2">
    <location>
        <begin position="21"/>
        <end position="206"/>
    </location>
</feature>
<dbReference type="InterPro" id="IPR000868">
    <property type="entry name" value="Isochorismatase-like_dom"/>
</dbReference>
<dbReference type="InterPro" id="IPR050272">
    <property type="entry name" value="Isochorismatase-like_hydrls"/>
</dbReference>
<dbReference type="Pfam" id="PF00857">
    <property type="entry name" value="Isochorismatase"/>
    <property type="match status" value="1"/>
</dbReference>
<comment type="caution">
    <text evidence="3">The sequence shown here is derived from an EMBL/GenBank/DDBJ whole genome shotgun (WGS) entry which is preliminary data.</text>
</comment>
<dbReference type="Proteomes" id="UP000677244">
    <property type="component" value="Unassembled WGS sequence"/>
</dbReference>
<sequence length="223" mass="25486">MNTFNTQSLKRYGGYLPHRTGILLVDPYNDFLHPEGKAYGRSKEVIEGVHLLDNMERVIQKARELRMQVFFVPHHRAEPTDFKNWKYPNALQLRSHANQVFAKGTWGGEFHERFQPTADDVIIKEHWGSSGFANTDLDEQLKQHDIDRVILIGMIANTCIEATGRFAMELGYNVTLVTDATAANSFDNMRAAHEINAPNYAHFILTTEEVIELLSQKEVTVNK</sequence>
<evidence type="ECO:0000256" key="1">
    <source>
        <dbReference type="ARBA" id="ARBA00022801"/>
    </source>
</evidence>
<name>A0ABS3YTF5_9BACT</name>
<reference evidence="3 4" key="1">
    <citation type="submission" date="2021-03" db="EMBL/GenBank/DDBJ databases">
        <title>Assistant Professor.</title>
        <authorList>
            <person name="Huq M.A."/>
        </authorList>
    </citation>
    <scope>NUCLEOTIDE SEQUENCE [LARGE SCALE GENOMIC DNA]</scope>
    <source>
        <strain evidence="3 4">MAH-29</strain>
    </source>
</reference>
<gene>
    <name evidence="3" type="ORF">J7I42_09455</name>
</gene>